<feature type="domain" description="AB hydrolase-1" evidence="1">
    <location>
        <begin position="53"/>
        <end position="252"/>
    </location>
</feature>
<dbReference type="AlphaFoldDB" id="A0A2W4U8L9"/>
<comment type="caution">
    <text evidence="2">The sequence shown here is derived from an EMBL/GenBank/DDBJ whole genome shotgun (WGS) entry which is preliminary data.</text>
</comment>
<reference evidence="2 3" key="2">
    <citation type="submission" date="2018-06" db="EMBL/GenBank/DDBJ databases">
        <title>Metagenomic assembly of (sub)arctic Cyanobacteria and their associated microbiome from non-axenic cultures.</title>
        <authorList>
            <person name="Baurain D."/>
        </authorList>
    </citation>
    <scope>NUCLEOTIDE SEQUENCE [LARGE SCALE GENOMIC DNA]</scope>
    <source>
        <strain evidence="2">ULC129bin1</strain>
    </source>
</reference>
<dbReference type="InterPro" id="IPR029058">
    <property type="entry name" value="AB_hydrolase_fold"/>
</dbReference>
<dbReference type="SUPFAM" id="SSF53474">
    <property type="entry name" value="alpha/beta-Hydrolases"/>
    <property type="match status" value="1"/>
</dbReference>
<dbReference type="Proteomes" id="UP000249354">
    <property type="component" value="Unassembled WGS sequence"/>
</dbReference>
<evidence type="ECO:0000313" key="3">
    <source>
        <dbReference type="Proteomes" id="UP000249354"/>
    </source>
</evidence>
<evidence type="ECO:0000259" key="1">
    <source>
        <dbReference type="Pfam" id="PF00561"/>
    </source>
</evidence>
<organism evidence="2 3">
    <name type="scientific">Leptolyngbya foveolarum</name>
    <dbReference type="NCBI Taxonomy" id="47253"/>
    <lineage>
        <taxon>Bacteria</taxon>
        <taxon>Bacillati</taxon>
        <taxon>Cyanobacteriota</taxon>
        <taxon>Cyanophyceae</taxon>
        <taxon>Leptolyngbyales</taxon>
        <taxon>Leptolyngbyaceae</taxon>
        <taxon>Leptolyngbya group</taxon>
        <taxon>Leptolyngbya</taxon>
    </lineage>
</organism>
<gene>
    <name evidence="2" type="ORF">DCF25_11195</name>
</gene>
<name>A0A2W4U8L9_9CYAN</name>
<accession>A0A2W4U8L9</accession>
<reference evidence="3" key="1">
    <citation type="submission" date="2018-04" db="EMBL/GenBank/DDBJ databases">
        <authorList>
            <person name="Cornet L."/>
        </authorList>
    </citation>
    <scope>NUCLEOTIDE SEQUENCE [LARGE SCALE GENOMIC DNA]</scope>
</reference>
<proteinExistence type="predicted"/>
<protein>
    <submittedName>
        <fullName evidence="2">Alpha/beta hydrolase</fullName>
    </submittedName>
</protein>
<evidence type="ECO:0000313" key="2">
    <source>
        <dbReference type="EMBL" id="PZO17353.1"/>
    </source>
</evidence>
<dbReference type="Gene3D" id="3.40.50.1820">
    <property type="entry name" value="alpha/beta hydrolase"/>
    <property type="match status" value="2"/>
</dbReference>
<dbReference type="Pfam" id="PF00561">
    <property type="entry name" value="Abhydrolase_1"/>
    <property type="match status" value="1"/>
</dbReference>
<dbReference type="InterPro" id="IPR000073">
    <property type="entry name" value="AB_hydrolase_1"/>
</dbReference>
<sequence>MTDVRVRPTAEVLNQTVEKIEQHLADVRSHPDQRPGAWPYYRFHPADEPILGTVLIFHGFSARPHQMWRLANYLYDNGFNFYQVTLAGHDKLNPAKNWPQIDLRSQYAQPLMQKVQQDPVLMSAMLKKADAGAVAPGRQAALLGRLFQVAPEMTALAKAIAHPQQPDFDRYFESSHTAFLTDAQQRLSELSSLPGPFYTVGLSVGGAVALGLAADQPARIEKVVAYSPLLRIIGEERRQYVQLAGPLDISETGWDPDLRFPVGALTAADYFGSELRMGESVDRLRQTPAFVVLTENEDAADVAANEQFFTDLNNPKNALYKYPSSAMVPHPMVDPTETSQGMSNLFWQSLYQETLRFLTTGTVEIDNLSTLAQSEGIARVPPM</sequence>
<dbReference type="GO" id="GO:0016787">
    <property type="term" value="F:hydrolase activity"/>
    <property type="evidence" value="ECO:0007669"/>
    <property type="project" value="UniProtKB-KW"/>
</dbReference>
<keyword evidence="2" id="KW-0378">Hydrolase</keyword>
<dbReference type="EMBL" id="QBMC01000068">
    <property type="protein sequence ID" value="PZO17353.1"/>
    <property type="molecule type" value="Genomic_DNA"/>
</dbReference>